<dbReference type="Pfam" id="PF01150">
    <property type="entry name" value="GDA1_CD39"/>
    <property type="match status" value="1"/>
</dbReference>
<dbReference type="GeneID" id="66081081"/>
<feature type="transmembrane region" description="Helical" evidence="10">
    <location>
        <begin position="93"/>
        <end position="111"/>
    </location>
</feature>
<proteinExistence type="inferred from homology"/>
<dbReference type="GO" id="GO:0045134">
    <property type="term" value="F:UDP phosphatase activity"/>
    <property type="evidence" value="ECO:0007669"/>
    <property type="project" value="TreeGrafter"/>
</dbReference>
<feature type="region of interest" description="Disordered" evidence="9">
    <location>
        <begin position="525"/>
        <end position="545"/>
    </location>
</feature>
<evidence type="ECO:0000256" key="5">
    <source>
        <dbReference type="ARBA" id="ARBA00038903"/>
    </source>
</evidence>
<feature type="compositionally biased region" description="Basic and acidic residues" evidence="9">
    <location>
        <begin position="43"/>
        <end position="59"/>
    </location>
</feature>
<evidence type="ECO:0000313" key="11">
    <source>
        <dbReference type="EMBL" id="KAG7087965.1"/>
    </source>
</evidence>
<evidence type="ECO:0000256" key="10">
    <source>
        <dbReference type="SAM" id="Phobius"/>
    </source>
</evidence>
<comment type="function">
    <text evidence="4">After transfer of sugars to endogenous macromolecular acceptors, the enzyme converts nucleoside diphosphates to nucleoside monophosphates which in turn exit the Golgi lumen in a coupled antiporter reaction, allowing entry of additional nucleotide sugar from the cytosol.</text>
</comment>
<organism evidence="11 12">
    <name type="scientific">Marasmius oreades</name>
    <name type="common">fairy-ring Marasmius</name>
    <dbReference type="NCBI Taxonomy" id="181124"/>
    <lineage>
        <taxon>Eukaryota</taxon>
        <taxon>Fungi</taxon>
        <taxon>Dikarya</taxon>
        <taxon>Basidiomycota</taxon>
        <taxon>Agaricomycotina</taxon>
        <taxon>Agaricomycetes</taxon>
        <taxon>Agaricomycetidae</taxon>
        <taxon>Agaricales</taxon>
        <taxon>Marasmiineae</taxon>
        <taxon>Marasmiaceae</taxon>
        <taxon>Marasmius</taxon>
    </lineage>
</organism>
<evidence type="ECO:0000256" key="9">
    <source>
        <dbReference type="SAM" id="MobiDB-lite"/>
    </source>
</evidence>
<evidence type="ECO:0000256" key="8">
    <source>
        <dbReference type="RuleBase" id="RU003833"/>
    </source>
</evidence>
<keyword evidence="3 8" id="KW-0378">Hydrolase</keyword>
<dbReference type="GO" id="GO:0017111">
    <property type="term" value="F:ribonucleoside triphosphate phosphatase activity"/>
    <property type="evidence" value="ECO:0007669"/>
    <property type="project" value="TreeGrafter"/>
</dbReference>
<feature type="binding site" evidence="7">
    <location>
        <begin position="353"/>
        <end position="357"/>
    </location>
    <ligand>
        <name>ATP</name>
        <dbReference type="ChEBI" id="CHEBI:30616"/>
    </ligand>
</feature>
<keyword evidence="12" id="KW-1185">Reference proteome</keyword>
<evidence type="ECO:0000256" key="4">
    <source>
        <dbReference type="ARBA" id="ARBA00037742"/>
    </source>
</evidence>
<comment type="similarity">
    <text evidence="2 8">Belongs to the GDA1/CD39 NTPase family.</text>
</comment>
<dbReference type="OrthoDB" id="6372431at2759"/>
<dbReference type="PANTHER" id="PTHR11782">
    <property type="entry name" value="ADENOSINE/GUANOSINE DIPHOSPHATASE"/>
    <property type="match status" value="1"/>
</dbReference>
<dbReference type="EC" id="3.6.1.42" evidence="5"/>
<dbReference type="GO" id="GO:0009134">
    <property type="term" value="P:nucleoside diphosphate catabolic process"/>
    <property type="evidence" value="ECO:0007669"/>
    <property type="project" value="TreeGrafter"/>
</dbReference>
<evidence type="ECO:0000256" key="6">
    <source>
        <dbReference type="PIRSR" id="PIRSR600407-1"/>
    </source>
</evidence>
<feature type="region of interest" description="Disordered" evidence="9">
    <location>
        <begin position="1"/>
        <end position="87"/>
    </location>
</feature>
<dbReference type="PANTHER" id="PTHR11782:SF83">
    <property type="entry name" value="GUANOSINE-DIPHOSPHATASE"/>
    <property type="match status" value="1"/>
</dbReference>
<feature type="region of interest" description="Disordered" evidence="9">
    <location>
        <begin position="125"/>
        <end position="185"/>
    </location>
</feature>
<evidence type="ECO:0000256" key="3">
    <source>
        <dbReference type="ARBA" id="ARBA00022801"/>
    </source>
</evidence>
<comment type="subcellular location">
    <subcellularLocation>
        <location evidence="1">Golgi apparatus membrane</location>
        <topology evidence="1">Single-pass type II membrane protein</topology>
    </subcellularLocation>
</comment>
<gene>
    <name evidence="11" type="ORF">E1B28_012006</name>
</gene>
<feature type="compositionally biased region" description="Polar residues" evidence="9">
    <location>
        <begin position="61"/>
        <end position="71"/>
    </location>
</feature>
<dbReference type="InterPro" id="IPR000407">
    <property type="entry name" value="GDA1_CD39_NTPase"/>
</dbReference>
<feature type="compositionally biased region" description="Low complexity" evidence="9">
    <location>
        <begin position="525"/>
        <end position="542"/>
    </location>
</feature>
<dbReference type="Proteomes" id="UP001049176">
    <property type="component" value="Chromosome 8"/>
</dbReference>
<feature type="active site" description="Proton acceptor" evidence="6">
    <location>
        <position position="318"/>
    </location>
</feature>
<evidence type="ECO:0000256" key="7">
    <source>
        <dbReference type="PIRSR" id="PIRSR600407-2"/>
    </source>
</evidence>
<dbReference type="AlphaFoldDB" id="A0A9P7UNH6"/>
<evidence type="ECO:0000256" key="2">
    <source>
        <dbReference type="ARBA" id="ARBA00009283"/>
    </source>
</evidence>
<keyword evidence="10" id="KW-0472">Membrane</keyword>
<comment type="caution">
    <text evidence="11">The sequence shown here is derived from an EMBL/GenBank/DDBJ whole genome shotgun (WGS) entry which is preliminary data.</text>
</comment>
<dbReference type="Gene3D" id="3.30.420.150">
    <property type="entry name" value="Exopolyphosphatase. Domain 2"/>
    <property type="match status" value="1"/>
</dbReference>
<dbReference type="RefSeq" id="XP_043004436.1">
    <property type="nucleotide sequence ID" value="XM_043157070.1"/>
</dbReference>
<evidence type="ECO:0000256" key="1">
    <source>
        <dbReference type="ARBA" id="ARBA00004323"/>
    </source>
</evidence>
<accession>A0A9P7UNH6</accession>
<keyword evidence="10" id="KW-1133">Transmembrane helix</keyword>
<keyword evidence="7" id="KW-0067">ATP-binding</keyword>
<dbReference type="GO" id="GO:0006487">
    <property type="term" value="P:protein N-linked glycosylation"/>
    <property type="evidence" value="ECO:0007669"/>
    <property type="project" value="TreeGrafter"/>
</dbReference>
<feature type="compositionally biased region" description="Polar residues" evidence="9">
    <location>
        <begin position="176"/>
        <end position="185"/>
    </location>
</feature>
<keyword evidence="10" id="KW-0812">Transmembrane</keyword>
<dbReference type="PROSITE" id="PS01238">
    <property type="entry name" value="GDA1_CD39_NTPASE"/>
    <property type="match status" value="1"/>
</dbReference>
<dbReference type="GO" id="GO:0004382">
    <property type="term" value="F:GDP phosphatase activity"/>
    <property type="evidence" value="ECO:0007669"/>
    <property type="project" value="UniProtKB-EC"/>
</dbReference>
<dbReference type="CDD" id="cd24040">
    <property type="entry name" value="ASKHA_NBD_GDA1"/>
    <property type="match status" value="1"/>
</dbReference>
<dbReference type="Gene3D" id="3.30.420.40">
    <property type="match status" value="1"/>
</dbReference>
<reference evidence="11" key="1">
    <citation type="journal article" date="2021" name="Genome Biol. Evol.">
        <title>The assembled and annotated genome of the fairy-ring fungus Marasmius oreades.</title>
        <authorList>
            <person name="Hiltunen M."/>
            <person name="Ament-Velasquez S.L."/>
            <person name="Johannesson H."/>
        </authorList>
    </citation>
    <scope>NUCLEOTIDE SEQUENCE</scope>
    <source>
        <strain evidence="11">03SP1</strain>
    </source>
</reference>
<evidence type="ECO:0000313" key="12">
    <source>
        <dbReference type="Proteomes" id="UP001049176"/>
    </source>
</evidence>
<sequence length="642" mass="70685">MNGRPAVSLRSLPTLSSSNPPSARSTGSESSTSKHTARSRRTKSQEVEQPEEKDVEERPTASATMLSPRSSNYERLEGGMGPGKVRNRKRFGWKKFAIGATILIGLVWLFGPRENIKRLPWSASEEDMDVGDSNPKTYPSRPNHHTPTDDDVEIHPPPPNSGSNAHPTSYEEDSDPTSTTHCTKPYSPTSSLVQWALMIDAGSTGSRIHIYKFNNCQKNPSFEYEVFHMIKGGLSDYAGKPEEAAESLDVLMDEALRVVPESLQSCTPVAVKATAGLRLLPGSQSADILKAVERALKESYPFKLHEPDGVVIMDGKDEGVYAWITANYLLDTIRDTTKNADHSDTYAVLDLGGASTQIVFEPKFSKPDSSLEEGDHKYDLEFLGKKYVLYQHSYLGYGLMKARARIHQIVEFMASLDPSREKAKEKGLEVFGNPCIAKGMKRDVEIEDAKTGDKKNVTMVGEEIGSFDACNRVIELALAKDAICKLKPCSFNGVYQPSLLDTFPSGRVLLLSYFYDRLEPILSGSHARSSSSSSEDLIQTSSPSGNPKLSISYISSLARTICEGRPSWDQNLKPSVALMKELEGRPEYCLDLTFMHALLRLGYEFGGEKEVELGKRVEGTELGWCLGATISMVGGGNLKCRV</sequence>
<dbReference type="GO" id="GO:0000139">
    <property type="term" value="C:Golgi membrane"/>
    <property type="evidence" value="ECO:0007669"/>
    <property type="project" value="UniProtKB-SubCell"/>
</dbReference>
<protein>
    <recommendedName>
        <fullName evidence="5">guanosine-diphosphatase</fullName>
        <ecNumber evidence="5">3.6.1.42</ecNumber>
    </recommendedName>
</protein>
<dbReference type="EMBL" id="CM032188">
    <property type="protein sequence ID" value="KAG7087965.1"/>
    <property type="molecule type" value="Genomic_DNA"/>
</dbReference>
<feature type="compositionally biased region" description="Low complexity" evidence="9">
    <location>
        <begin position="8"/>
        <end position="34"/>
    </location>
</feature>
<dbReference type="KEGG" id="more:E1B28_012006"/>
<dbReference type="GO" id="GO:0005524">
    <property type="term" value="F:ATP binding"/>
    <property type="evidence" value="ECO:0007669"/>
    <property type="project" value="UniProtKB-KW"/>
</dbReference>
<keyword evidence="7" id="KW-0547">Nucleotide-binding</keyword>
<name>A0A9P7UNH6_9AGAR</name>